<comment type="subcellular location">
    <subcellularLocation>
        <location evidence="1">Cell membrane</location>
        <topology evidence="1">Multi-pass membrane protein</topology>
    </subcellularLocation>
</comment>
<dbReference type="EMBL" id="CP022957">
    <property type="protein sequence ID" value="ASV30553.1"/>
    <property type="molecule type" value="Genomic_DNA"/>
</dbReference>
<proteinExistence type="predicted"/>
<feature type="domain" description="ABC3 transporter permease C-terminal" evidence="6">
    <location>
        <begin position="285"/>
        <end position="395"/>
    </location>
</feature>
<keyword evidence="5" id="KW-0472">Membrane</keyword>
<keyword evidence="2" id="KW-1003">Cell membrane</keyword>
<evidence type="ECO:0000259" key="6">
    <source>
        <dbReference type="Pfam" id="PF02687"/>
    </source>
</evidence>
<evidence type="ECO:0000256" key="3">
    <source>
        <dbReference type="ARBA" id="ARBA00022692"/>
    </source>
</evidence>
<keyword evidence="3" id="KW-0812">Transmembrane</keyword>
<protein>
    <submittedName>
        <fullName evidence="8">Uncharacterized protein</fullName>
    </submittedName>
</protein>
<feature type="domain" description="MacB-like periplasmic core" evidence="7">
    <location>
        <begin position="20"/>
        <end position="243"/>
    </location>
</feature>
<dbReference type="Pfam" id="PF02687">
    <property type="entry name" value="FtsX"/>
    <property type="match status" value="2"/>
</dbReference>
<dbReference type="RefSeq" id="WP_094997171.1">
    <property type="nucleotide sequence ID" value="NZ_BMJL01000003.1"/>
</dbReference>
<dbReference type="InterPro" id="IPR050250">
    <property type="entry name" value="Macrolide_Exporter_MacB"/>
</dbReference>
<evidence type="ECO:0000256" key="5">
    <source>
        <dbReference type="ARBA" id="ARBA00023136"/>
    </source>
</evidence>
<keyword evidence="4" id="KW-1133">Transmembrane helix</keyword>
<dbReference type="KEGG" id="marb:CJ263_10210"/>
<evidence type="ECO:0000259" key="7">
    <source>
        <dbReference type="Pfam" id="PF12704"/>
    </source>
</evidence>
<dbReference type="Proteomes" id="UP000215244">
    <property type="component" value="Chromosome"/>
</dbReference>
<reference evidence="8 9" key="1">
    <citation type="submission" date="2017-08" db="EMBL/GenBank/DDBJ databases">
        <title>The complete genome sequence of Maribacter sp. B1, isolated from deep-sea sediment.</title>
        <authorList>
            <person name="Wu Y.-H."/>
            <person name="Cheng H."/>
            <person name="Xu X.-W."/>
        </authorList>
    </citation>
    <scope>NUCLEOTIDE SEQUENCE [LARGE SCALE GENOMIC DNA]</scope>
    <source>
        <strain evidence="8 9">B1</strain>
    </source>
</reference>
<dbReference type="Pfam" id="PF12704">
    <property type="entry name" value="MacB_PCD"/>
    <property type="match status" value="1"/>
</dbReference>
<feature type="domain" description="ABC3 transporter permease C-terminal" evidence="6">
    <location>
        <begin position="670"/>
        <end position="783"/>
    </location>
</feature>
<accession>A0A223V587</accession>
<dbReference type="PANTHER" id="PTHR30572:SF18">
    <property type="entry name" value="ABC-TYPE MACROLIDE FAMILY EXPORT SYSTEM PERMEASE COMPONENT 2"/>
    <property type="match status" value="1"/>
</dbReference>
<gene>
    <name evidence="8" type="ORF">CJ263_10210</name>
</gene>
<organism evidence="8 9">
    <name type="scientific">Maribacter cobaltidurans</name>
    <dbReference type="NCBI Taxonomy" id="1178778"/>
    <lineage>
        <taxon>Bacteria</taxon>
        <taxon>Pseudomonadati</taxon>
        <taxon>Bacteroidota</taxon>
        <taxon>Flavobacteriia</taxon>
        <taxon>Flavobacteriales</taxon>
        <taxon>Flavobacteriaceae</taxon>
        <taxon>Maribacter</taxon>
    </lineage>
</organism>
<evidence type="ECO:0000313" key="8">
    <source>
        <dbReference type="EMBL" id="ASV30553.1"/>
    </source>
</evidence>
<dbReference type="GO" id="GO:0022857">
    <property type="term" value="F:transmembrane transporter activity"/>
    <property type="evidence" value="ECO:0007669"/>
    <property type="project" value="TreeGrafter"/>
</dbReference>
<evidence type="ECO:0000256" key="2">
    <source>
        <dbReference type="ARBA" id="ARBA00022475"/>
    </source>
</evidence>
<name>A0A223V587_9FLAO</name>
<dbReference type="PANTHER" id="PTHR30572">
    <property type="entry name" value="MEMBRANE COMPONENT OF TRANSPORTER-RELATED"/>
    <property type="match status" value="1"/>
</dbReference>
<sequence>MLRNYLKVAWRNLLRNKIYSIINICGLAIGLAVCMQIVLYTGHEYSYDKFHKNIDDIYRVETEIKFGNDPIFLPYMGYTDGSESAQVIPSIEDFQRYLTSSRVTVENPENPALKFLEDKLLFADDNFFNFFSFELLEGDADQLLQNPFSIVLTESTAKKYFGNQDPIGKTLRYDGEHDFIVTGVAQNSPSNSSIQFDFVATVSSLTNMENLKFHIEDNSPEFNTYFKLKKDIKPTMVEMALSNISNFTGDDHSLSNRKFILKPFQELHLTGNSSNIKYIEIFPYVALLILLLALVNYASLSTAHAATRSKEIGVRKVLGANRKSIAVQFFFESVLYTTIAFAAGYVLCMLFQPYFFDFLQIPIDNAFLYSRNMLISYTILFVMTVLLAATYPAILLSAYRPVMALYGKIRKQEGAISVRKFFTVFQFSISVILIICGIVIDRQMDFFRYAETGVDRENTVMLSFSAKVGEHFTAFKESVLALPQVAQTSASSTPLYKGHNMMGVQRNESEEMAFLPFMNVDSNFISLLNLKWEIPLAGLNTLNEGSEFALINEATIEKLNLNKNPVGQKINNQYEIKGVLKDFVYTSLHHKIGALCLLVNSNGKTSPWLENGGTMFIKIAPNVNFPTFLDQLKNVHIKYDEQNPFEYYFLDDVFDAQYKAEDRLVKIFSVFTAFAILIAAMGLFGLITFIAVQRRKEIGIRKVLGASERNVVSLLSRDLLRLVLISSLLASPLAYWWSKNWLEDFAYRISITWWMFGITIIGTLVIALMTLSFQVIKAARANPVKSLRSE</sequence>
<evidence type="ECO:0000256" key="4">
    <source>
        <dbReference type="ARBA" id="ARBA00022989"/>
    </source>
</evidence>
<dbReference type="InterPro" id="IPR003838">
    <property type="entry name" value="ABC3_permease_C"/>
</dbReference>
<dbReference type="OrthoDB" id="5933722at2"/>
<evidence type="ECO:0000256" key="1">
    <source>
        <dbReference type="ARBA" id="ARBA00004651"/>
    </source>
</evidence>
<dbReference type="InterPro" id="IPR025857">
    <property type="entry name" value="MacB_PCD"/>
</dbReference>
<dbReference type="AlphaFoldDB" id="A0A223V587"/>
<keyword evidence="9" id="KW-1185">Reference proteome</keyword>
<dbReference type="GO" id="GO:0005886">
    <property type="term" value="C:plasma membrane"/>
    <property type="evidence" value="ECO:0007669"/>
    <property type="project" value="UniProtKB-SubCell"/>
</dbReference>
<evidence type="ECO:0000313" key="9">
    <source>
        <dbReference type="Proteomes" id="UP000215244"/>
    </source>
</evidence>